<sequence>MEELALLAFALLLGLRHALDPDHVVAVSTLVAEERRLWPAAWLGVIWGMGHLLSIAVVGLALFWFRLPLPPRFEEGIEAAIGMLLVGLGMATLWRAVRDRVRFTIHAHNGVIHGHFHRPGHRHPTVNMARRQWITFGIGLLHGLGGSGAVAVLALQMSPTLGVAMLWLLLFGLGSVFGMVFLTLLVAVPTLVATSRRIAVHVGIRIAAGLASLLFGCYMVGSLFFERMA</sequence>
<accession>A0A8J3B4S6</accession>
<name>A0A8J3B4S6_9BACI</name>
<reference evidence="8" key="1">
    <citation type="journal article" date="2014" name="Int. J. Syst. Evol. Microbiol.">
        <title>Complete genome sequence of Corynebacterium casei LMG S-19264T (=DSM 44701T), isolated from a smear-ripened cheese.</title>
        <authorList>
            <consortium name="US DOE Joint Genome Institute (JGI-PGF)"/>
            <person name="Walter F."/>
            <person name="Albersmeier A."/>
            <person name="Kalinowski J."/>
            <person name="Ruckert C."/>
        </authorList>
    </citation>
    <scope>NUCLEOTIDE SEQUENCE</scope>
    <source>
        <strain evidence="8">JCM 14719</strain>
    </source>
</reference>
<keyword evidence="9" id="KW-1185">Reference proteome</keyword>
<feature type="transmembrane region" description="Helical" evidence="7">
    <location>
        <begin position="42"/>
        <end position="65"/>
    </location>
</feature>
<keyword evidence="4 7" id="KW-0812">Transmembrane</keyword>
<comment type="similarity">
    <text evidence="7">Belongs to the NiCoT transporter (TC 2.A.52) family.</text>
</comment>
<keyword evidence="5 7" id="KW-1133">Transmembrane helix</keyword>
<dbReference type="RefSeq" id="WP_054672871.1">
    <property type="nucleotide sequence ID" value="NZ_BMOF01000004.1"/>
</dbReference>
<feature type="transmembrane region" description="Helical" evidence="7">
    <location>
        <begin position="77"/>
        <end position="97"/>
    </location>
</feature>
<dbReference type="GO" id="GO:0005886">
    <property type="term" value="C:plasma membrane"/>
    <property type="evidence" value="ECO:0007669"/>
    <property type="project" value="UniProtKB-SubCell"/>
</dbReference>
<organism evidence="8 9">
    <name type="scientific">Calditerricola satsumensis</name>
    <dbReference type="NCBI Taxonomy" id="373054"/>
    <lineage>
        <taxon>Bacteria</taxon>
        <taxon>Bacillati</taxon>
        <taxon>Bacillota</taxon>
        <taxon>Bacilli</taxon>
        <taxon>Bacillales</taxon>
        <taxon>Bacillaceae</taxon>
        <taxon>Calditerricola</taxon>
    </lineage>
</organism>
<evidence type="ECO:0000256" key="1">
    <source>
        <dbReference type="ARBA" id="ARBA00004127"/>
    </source>
</evidence>
<evidence type="ECO:0000256" key="2">
    <source>
        <dbReference type="ARBA" id="ARBA00022448"/>
    </source>
</evidence>
<evidence type="ECO:0000256" key="3">
    <source>
        <dbReference type="ARBA" id="ARBA00022596"/>
    </source>
</evidence>
<dbReference type="EMBL" id="BMOF01000004">
    <property type="protein sequence ID" value="GGJ93536.1"/>
    <property type="molecule type" value="Genomic_DNA"/>
</dbReference>
<evidence type="ECO:0000256" key="4">
    <source>
        <dbReference type="ARBA" id="ARBA00022692"/>
    </source>
</evidence>
<reference evidence="8" key="2">
    <citation type="submission" date="2020-09" db="EMBL/GenBank/DDBJ databases">
        <authorList>
            <person name="Sun Q."/>
            <person name="Ohkuma M."/>
        </authorList>
    </citation>
    <scope>NUCLEOTIDE SEQUENCE</scope>
    <source>
        <strain evidence="8">JCM 14719</strain>
    </source>
</reference>
<feature type="transmembrane region" description="Helical" evidence="7">
    <location>
        <begin position="133"/>
        <end position="155"/>
    </location>
</feature>
<dbReference type="PANTHER" id="PTHR33876">
    <property type="entry name" value="UNNAMED PRODUCT"/>
    <property type="match status" value="1"/>
</dbReference>
<dbReference type="InterPro" id="IPR052776">
    <property type="entry name" value="Chloro_ReproSupport/MetalTrans"/>
</dbReference>
<protein>
    <recommendedName>
        <fullName evidence="7">Nickel/cobalt efflux system</fullName>
    </recommendedName>
</protein>
<dbReference type="GO" id="GO:0012505">
    <property type="term" value="C:endomembrane system"/>
    <property type="evidence" value="ECO:0007669"/>
    <property type="project" value="UniProtKB-SubCell"/>
</dbReference>
<keyword evidence="3" id="KW-0533">Nickel</keyword>
<feature type="transmembrane region" description="Helical" evidence="7">
    <location>
        <begin position="198"/>
        <end position="225"/>
    </location>
</feature>
<gene>
    <name evidence="8" type="ORF">GCM10007043_04080</name>
</gene>
<keyword evidence="6 7" id="KW-0472">Membrane</keyword>
<dbReference type="InterPro" id="IPR011541">
    <property type="entry name" value="Ni/Co_transpt_high_affinity"/>
</dbReference>
<evidence type="ECO:0000313" key="8">
    <source>
        <dbReference type="EMBL" id="GGJ93536.1"/>
    </source>
</evidence>
<evidence type="ECO:0000256" key="6">
    <source>
        <dbReference type="ARBA" id="ARBA00023136"/>
    </source>
</evidence>
<comment type="subcellular location">
    <subcellularLocation>
        <location evidence="7">Cell membrane</location>
        <topology evidence="7">Multi-pass membrane protein</topology>
    </subcellularLocation>
    <subcellularLocation>
        <location evidence="1">Endomembrane system</location>
        <topology evidence="1">Multi-pass membrane protein</topology>
    </subcellularLocation>
</comment>
<evidence type="ECO:0000256" key="7">
    <source>
        <dbReference type="RuleBase" id="RU362101"/>
    </source>
</evidence>
<proteinExistence type="inferred from homology"/>
<comment type="caution">
    <text evidence="8">The sequence shown here is derived from an EMBL/GenBank/DDBJ whole genome shotgun (WGS) entry which is preliminary data.</text>
</comment>
<dbReference type="Pfam" id="PF03824">
    <property type="entry name" value="NicO"/>
    <property type="match status" value="1"/>
</dbReference>
<dbReference type="GO" id="GO:0015099">
    <property type="term" value="F:nickel cation transmembrane transporter activity"/>
    <property type="evidence" value="ECO:0007669"/>
    <property type="project" value="UniProtKB-UniRule"/>
</dbReference>
<evidence type="ECO:0000256" key="5">
    <source>
        <dbReference type="ARBA" id="ARBA00022989"/>
    </source>
</evidence>
<keyword evidence="2 7" id="KW-0813">Transport</keyword>
<dbReference type="Proteomes" id="UP000637720">
    <property type="component" value="Unassembled WGS sequence"/>
</dbReference>
<dbReference type="AlphaFoldDB" id="A0A8J3B4S6"/>
<evidence type="ECO:0000313" key="9">
    <source>
        <dbReference type="Proteomes" id="UP000637720"/>
    </source>
</evidence>
<dbReference type="PANTHER" id="PTHR33876:SF4">
    <property type="entry name" value="CHLOROPLAST PROTEIN FOR GROWTH AND FERTILITY 2"/>
    <property type="match status" value="1"/>
</dbReference>
<feature type="transmembrane region" description="Helical" evidence="7">
    <location>
        <begin position="167"/>
        <end position="192"/>
    </location>
</feature>